<evidence type="ECO:0000313" key="11">
    <source>
        <dbReference type="Proteomes" id="UP000516305"/>
    </source>
</evidence>
<keyword evidence="5 6" id="KW-0720">Serine protease</keyword>
<dbReference type="PIRSF" id="PIRSF037903">
    <property type="entry name" value="Subtilisin_rel_GFO_2223"/>
    <property type="match status" value="1"/>
</dbReference>
<dbReference type="RefSeq" id="WP_210758544.1">
    <property type="nucleotide sequence ID" value="NZ_CP060139.1"/>
</dbReference>
<evidence type="ECO:0000256" key="5">
    <source>
        <dbReference type="ARBA" id="ARBA00022825"/>
    </source>
</evidence>
<evidence type="ECO:0000256" key="1">
    <source>
        <dbReference type="ARBA" id="ARBA00011073"/>
    </source>
</evidence>
<dbReference type="PRINTS" id="PR00723">
    <property type="entry name" value="SUBTILISIN"/>
</dbReference>
<accession>A0A7H0VE63</accession>
<dbReference type="Gene3D" id="3.40.50.200">
    <property type="entry name" value="Peptidase S8/S53 domain"/>
    <property type="match status" value="1"/>
</dbReference>
<dbReference type="KEGG" id="chyd:H4K34_16805"/>
<dbReference type="InterPro" id="IPR000209">
    <property type="entry name" value="Peptidase_S8/S53_dom"/>
</dbReference>
<dbReference type="GO" id="GO:0006508">
    <property type="term" value="P:proteolysis"/>
    <property type="evidence" value="ECO:0007669"/>
    <property type="project" value="UniProtKB-KW"/>
</dbReference>
<dbReference type="NCBIfam" id="TIGR04183">
    <property type="entry name" value="Por_Secre_tail"/>
    <property type="match status" value="1"/>
</dbReference>
<dbReference type="PROSITE" id="PS51892">
    <property type="entry name" value="SUBTILASE"/>
    <property type="match status" value="1"/>
</dbReference>
<dbReference type="InterPro" id="IPR017317">
    <property type="entry name" value="Pept_S8_subtilisin_bacteroid-2"/>
</dbReference>
<feature type="chain" id="PRO_5028848660" evidence="7">
    <location>
        <begin position="21"/>
        <end position="523"/>
    </location>
</feature>
<evidence type="ECO:0000256" key="7">
    <source>
        <dbReference type="SAM" id="SignalP"/>
    </source>
</evidence>
<dbReference type="PANTHER" id="PTHR43806:SF67">
    <property type="entry name" value="EGF-LIKE DOMAIN-CONTAINING PROTEIN"/>
    <property type="match status" value="1"/>
</dbReference>
<feature type="active site" description="Charge relay system" evidence="6">
    <location>
        <position position="160"/>
    </location>
</feature>
<dbReference type="EMBL" id="CP060139">
    <property type="protein sequence ID" value="QNR24011.1"/>
    <property type="molecule type" value="Genomic_DNA"/>
</dbReference>
<evidence type="ECO:0000256" key="4">
    <source>
        <dbReference type="ARBA" id="ARBA00022801"/>
    </source>
</evidence>
<keyword evidence="3 7" id="KW-0732">Signal</keyword>
<dbReference type="Pfam" id="PF18962">
    <property type="entry name" value="Por_Secre_tail"/>
    <property type="match status" value="1"/>
</dbReference>
<feature type="active site" description="Charge relay system" evidence="6">
    <location>
        <position position="379"/>
    </location>
</feature>
<dbReference type="PROSITE" id="PS00138">
    <property type="entry name" value="SUBTILASE_SER"/>
    <property type="match status" value="1"/>
</dbReference>
<dbReference type="Pfam" id="PF00082">
    <property type="entry name" value="Peptidase_S8"/>
    <property type="match status" value="1"/>
</dbReference>
<dbReference type="InterPro" id="IPR015500">
    <property type="entry name" value="Peptidase_S8_subtilisin-rel"/>
</dbReference>
<keyword evidence="11" id="KW-1185">Reference proteome</keyword>
<feature type="signal peptide" evidence="7">
    <location>
        <begin position="1"/>
        <end position="20"/>
    </location>
</feature>
<dbReference type="InterPro" id="IPR026444">
    <property type="entry name" value="Secre_tail"/>
</dbReference>
<evidence type="ECO:0000256" key="3">
    <source>
        <dbReference type="ARBA" id="ARBA00022729"/>
    </source>
</evidence>
<evidence type="ECO:0000259" key="9">
    <source>
        <dbReference type="Pfam" id="PF18962"/>
    </source>
</evidence>
<name>A0A7H0VE63_9FLAO</name>
<protein>
    <submittedName>
        <fullName evidence="10">S8 family peptidase</fullName>
    </submittedName>
</protein>
<evidence type="ECO:0000256" key="2">
    <source>
        <dbReference type="ARBA" id="ARBA00022670"/>
    </source>
</evidence>
<feature type="domain" description="Peptidase S8/S53" evidence="8">
    <location>
        <begin position="151"/>
        <end position="425"/>
    </location>
</feature>
<organism evidence="10 11">
    <name type="scientific">Croceimicrobium hydrocarbonivorans</name>
    <dbReference type="NCBI Taxonomy" id="2761580"/>
    <lineage>
        <taxon>Bacteria</taxon>
        <taxon>Pseudomonadati</taxon>
        <taxon>Bacteroidota</taxon>
        <taxon>Flavobacteriia</taxon>
        <taxon>Flavobacteriales</taxon>
        <taxon>Owenweeksiaceae</taxon>
        <taxon>Croceimicrobium</taxon>
    </lineage>
</organism>
<dbReference type="AlphaFoldDB" id="A0A7H0VE63"/>
<reference evidence="10 11" key="1">
    <citation type="submission" date="2020-08" db="EMBL/GenBank/DDBJ databases">
        <title>Croceimicrobium hydrocarbonivorans gen. nov., sp. nov., a novel marine bacterium isolated from a bacterial consortium that degrades polyethylene terephthalate.</title>
        <authorList>
            <person name="Liu R."/>
        </authorList>
    </citation>
    <scope>NUCLEOTIDE SEQUENCE [LARGE SCALE GENOMIC DNA]</scope>
    <source>
        <strain evidence="10 11">A20-9</strain>
    </source>
</reference>
<feature type="active site" description="Charge relay system" evidence="6">
    <location>
        <position position="201"/>
    </location>
</feature>
<dbReference type="InterPro" id="IPR050131">
    <property type="entry name" value="Peptidase_S8_subtilisin-like"/>
</dbReference>
<evidence type="ECO:0000256" key="6">
    <source>
        <dbReference type="PROSITE-ProRule" id="PRU01240"/>
    </source>
</evidence>
<dbReference type="GO" id="GO:0004252">
    <property type="term" value="F:serine-type endopeptidase activity"/>
    <property type="evidence" value="ECO:0007669"/>
    <property type="project" value="UniProtKB-UniRule"/>
</dbReference>
<dbReference type="PANTHER" id="PTHR43806">
    <property type="entry name" value="PEPTIDASE S8"/>
    <property type="match status" value="1"/>
</dbReference>
<dbReference type="InterPro" id="IPR036852">
    <property type="entry name" value="Peptidase_S8/S53_dom_sf"/>
</dbReference>
<proteinExistence type="inferred from homology"/>
<feature type="domain" description="Secretion system C-terminal sorting" evidence="9">
    <location>
        <begin position="448"/>
        <end position="519"/>
    </location>
</feature>
<dbReference type="SUPFAM" id="SSF52743">
    <property type="entry name" value="Subtilisin-like"/>
    <property type="match status" value="1"/>
</dbReference>
<evidence type="ECO:0000313" key="10">
    <source>
        <dbReference type="EMBL" id="QNR24011.1"/>
    </source>
</evidence>
<sequence length="523" mass="56473">MIRNLFLLLAIVSLSPIAEAQSYRVFFTDKGSSEHLLEHPELLLSEAALLRRSMQGIAIDHSDLPVAPEYLKQIQRMGGELKAHSRWLNYAFVEGLSAQDLEALPFVKRLEYPKKHQSYLAGTQAQFDYGLGTTQVELLNGDALHQAGYTGRGVTIAVIDAGFTGALQAAVLDSLRQSGRLMGSWSFINGDTNVYSGQGGHGASVLSVMAALDTGVFVGTAPHANYWLLTSENVSSETPVEMDHWLMAAEFADSVGAHVINTSLGYTTFDDTTDNFDYSDMDGNTTVVTRAADWAASKGIVVVASAGNEGAGSWQRIGAPADGDSVLAVGATDGMGNYANFSSRGPSYDWRVKPDVSAMGAGTTLINIVGQVSSGFGTSFSSPCIAGMAACLVQAKPNVHGEEIAWKIRRSGHLFSTPNNTLGYGIPDFEFALNIGLEEDPMALKAEVYPNPVNDKVYIQGDFNRGQKIQIAIYNQAGQQLMAVERNWQNQLEMLDLAQLSPGIYFLNIHSDSMSHQLKLVKK</sequence>
<dbReference type="InterPro" id="IPR023828">
    <property type="entry name" value="Peptidase_S8_Ser-AS"/>
</dbReference>
<keyword evidence="4 6" id="KW-0378">Hydrolase</keyword>
<keyword evidence="2 6" id="KW-0645">Protease</keyword>
<evidence type="ECO:0000259" key="8">
    <source>
        <dbReference type="Pfam" id="PF00082"/>
    </source>
</evidence>
<gene>
    <name evidence="10" type="ORF">H4K34_16805</name>
</gene>
<dbReference type="Proteomes" id="UP000516305">
    <property type="component" value="Chromosome"/>
</dbReference>
<comment type="similarity">
    <text evidence="1 6">Belongs to the peptidase S8 family.</text>
</comment>